<accession>A0A7D9JGX1</accession>
<proteinExistence type="predicted"/>
<keyword evidence="2" id="KW-1185">Reference proteome</keyword>
<dbReference type="AlphaFoldDB" id="A0A7D9JGX1"/>
<reference evidence="1" key="1">
    <citation type="submission" date="2020-04" db="EMBL/GenBank/DDBJ databases">
        <authorList>
            <person name="Alioto T."/>
            <person name="Alioto T."/>
            <person name="Gomez Garrido J."/>
        </authorList>
    </citation>
    <scope>NUCLEOTIDE SEQUENCE</scope>
    <source>
        <strain evidence="1">A484AB</strain>
    </source>
</reference>
<dbReference type="SUPFAM" id="SSF57302">
    <property type="entry name" value="Snake toxin-like"/>
    <property type="match status" value="1"/>
</dbReference>
<evidence type="ECO:0000313" key="2">
    <source>
        <dbReference type="Proteomes" id="UP001152795"/>
    </source>
</evidence>
<dbReference type="InterPro" id="IPR045860">
    <property type="entry name" value="Snake_toxin-like_sf"/>
</dbReference>
<name>A0A7D9JGX1_PARCT</name>
<dbReference type="EMBL" id="CACRXK020016085">
    <property type="protein sequence ID" value="CAB4029314.1"/>
    <property type="molecule type" value="Genomic_DNA"/>
</dbReference>
<dbReference type="Proteomes" id="UP001152795">
    <property type="component" value="Unassembled WGS sequence"/>
</dbReference>
<feature type="non-terminal residue" evidence="1">
    <location>
        <position position="169"/>
    </location>
</feature>
<gene>
    <name evidence="1" type="ORF">PACLA_8A036721</name>
</gene>
<dbReference type="CDD" id="cd00117">
    <property type="entry name" value="TFP"/>
    <property type="match status" value="1"/>
</dbReference>
<comment type="caution">
    <text evidence="1">The sequence shown here is derived from an EMBL/GenBank/DDBJ whole genome shotgun (WGS) entry which is preliminary data.</text>
</comment>
<sequence>LQVQALTCLCTGSTCVDNVTTCSDVNDLCYTAVIINLQDNTTRIEKGCKPRDECALADYCPVRQVTNVCAIFGCCSNDRCVANYTLVENFQTPTSSVVPMTTKSEMVATSTVSSSMSSVRIAPSRIGTTHVSSSVGFVDTRPTSPNASGRVFSSGVFVIVAIGLLCGMF</sequence>
<protein>
    <submittedName>
        <fullName evidence="1">Uncharacterized protein</fullName>
    </submittedName>
</protein>
<evidence type="ECO:0000313" key="1">
    <source>
        <dbReference type="EMBL" id="CAB4029314.1"/>
    </source>
</evidence>
<organism evidence="1 2">
    <name type="scientific">Paramuricea clavata</name>
    <name type="common">Red gorgonian</name>
    <name type="synonym">Violescent sea-whip</name>
    <dbReference type="NCBI Taxonomy" id="317549"/>
    <lineage>
        <taxon>Eukaryota</taxon>
        <taxon>Metazoa</taxon>
        <taxon>Cnidaria</taxon>
        <taxon>Anthozoa</taxon>
        <taxon>Octocorallia</taxon>
        <taxon>Malacalcyonacea</taxon>
        <taxon>Plexauridae</taxon>
        <taxon>Paramuricea</taxon>
    </lineage>
</organism>